<dbReference type="InterPro" id="IPR011539">
    <property type="entry name" value="RHD_DNA_bind_dom"/>
</dbReference>
<dbReference type="InterPro" id="IPR032397">
    <property type="entry name" value="RHD_dimer"/>
</dbReference>
<dbReference type="InterPro" id="IPR000451">
    <property type="entry name" value="NFkB/Dor"/>
</dbReference>
<sequence>MNLPEVTKNPIYGSSMIGASYPMSMSVPYPFKGAARLEITRQPKKRGYRFRYLSEGKTHGMLPGEPSDSGEKVFPSVRIVNHLGNAKVVMYLVTEEDPQFIHPHTLLIDKIPVGGYHIFDVNEDFDVQLKNVAIQHVNKQDLPTKMLDRHLQSKYIKEVYSMNQYGANPKIDIDTFASNLADKAKKQPFFDHRTKQALTGEEEIQLSLAMRKKQKEINMSSCRLCFIAFLQDPETGKFDKILQPVHSDLIIDGKKKEGAPLKIIRVSHVAGSVEGGKEVWLLSDKIDAEDTEVYFWERSQDKQEMFWEGFGEFNKTDVYKQALIVFKIPPYCNQNIDQPRTVNLQLRRKKDRNCVSDVHHFSYKPKHYDRYGLREKRRKNLPPEIYESTPPIKRQHMDYAADSPPASTASKYQPYDSAHINNPTLSDIVMPQGRNEYRAIVDASTRHSPAVPTTFNGPLDNYRKNHHSSKESDTDEN</sequence>
<name>A0A7M5X4B7_9CNID</name>
<dbReference type="InterPro" id="IPR037059">
    <property type="entry name" value="RHD_DNA_bind_dom_sf"/>
</dbReference>
<dbReference type="PRINTS" id="PR00057">
    <property type="entry name" value="NFKBTNSCPFCT"/>
</dbReference>
<dbReference type="InterPro" id="IPR008967">
    <property type="entry name" value="p53-like_TF_DNA-bd_sf"/>
</dbReference>
<dbReference type="InterPro" id="IPR013783">
    <property type="entry name" value="Ig-like_fold"/>
</dbReference>
<dbReference type="Gene3D" id="2.60.40.10">
    <property type="entry name" value="Immunoglobulins"/>
    <property type="match status" value="1"/>
</dbReference>
<keyword evidence="4" id="KW-1185">Reference proteome</keyword>
<dbReference type="RefSeq" id="XP_066928423.1">
    <property type="nucleotide sequence ID" value="XM_067072322.1"/>
</dbReference>
<dbReference type="GO" id="GO:0000981">
    <property type="term" value="F:DNA-binding transcription factor activity, RNA polymerase II-specific"/>
    <property type="evidence" value="ECO:0007669"/>
    <property type="project" value="TreeGrafter"/>
</dbReference>
<dbReference type="PANTHER" id="PTHR24169:SF28">
    <property type="entry name" value="NUCLEAR FACTOR NF-KAPPA-B P110 SUBUNIT"/>
    <property type="match status" value="1"/>
</dbReference>
<dbReference type="InterPro" id="IPR014756">
    <property type="entry name" value="Ig_E-set"/>
</dbReference>
<evidence type="ECO:0000313" key="4">
    <source>
        <dbReference type="Proteomes" id="UP000594262"/>
    </source>
</evidence>
<protein>
    <recommendedName>
        <fullName evidence="2">RHD domain-containing protein</fullName>
    </recommendedName>
</protein>
<dbReference type="EnsemblMetazoa" id="CLYHEMT017187.1">
    <property type="protein sequence ID" value="CLYHEMP017187.1"/>
    <property type="gene ID" value="CLYHEMG017187"/>
</dbReference>
<dbReference type="PANTHER" id="PTHR24169">
    <property type="entry name" value="NUCLEAR FACTOR NF-KAPPA-B PROTEIN"/>
    <property type="match status" value="1"/>
</dbReference>
<dbReference type="GeneID" id="136815875"/>
<proteinExistence type="predicted"/>
<feature type="region of interest" description="Disordered" evidence="1">
    <location>
        <begin position="379"/>
        <end position="418"/>
    </location>
</feature>
<dbReference type="Gene3D" id="2.60.40.340">
    <property type="entry name" value="Rel homology domain (RHD), DNA-binding domain"/>
    <property type="match status" value="1"/>
</dbReference>
<organism evidence="3 4">
    <name type="scientific">Clytia hemisphaerica</name>
    <dbReference type="NCBI Taxonomy" id="252671"/>
    <lineage>
        <taxon>Eukaryota</taxon>
        <taxon>Metazoa</taxon>
        <taxon>Cnidaria</taxon>
        <taxon>Hydrozoa</taxon>
        <taxon>Hydroidolina</taxon>
        <taxon>Leptothecata</taxon>
        <taxon>Obeliida</taxon>
        <taxon>Clytiidae</taxon>
        <taxon>Clytia</taxon>
    </lineage>
</organism>
<dbReference type="AlphaFoldDB" id="A0A7M5X4B7"/>
<dbReference type="PROSITE" id="PS50254">
    <property type="entry name" value="REL_2"/>
    <property type="match status" value="1"/>
</dbReference>
<dbReference type="GO" id="GO:0005737">
    <property type="term" value="C:cytoplasm"/>
    <property type="evidence" value="ECO:0007669"/>
    <property type="project" value="InterPro"/>
</dbReference>
<dbReference type="Pfam" id="PF00554">
    <property type="entry name" value="RHD_DNA_bind"/>
    <property type="match status" value="1"/>
</dbReference>
<evidence type="ECO:0000313" key="3">
    <source>
        <dbReference type="EnsemblMetazoa" id="CLYHEMP017187.1"/>
    </source>
</evidence>
<evidence type="ECO:0000256" key="1">
    <source>
        <dbReference type="SAM" id="MobiDB-lite"/>
    </source>
</evidence>
<dbReference type="OrthoDB" id="10254686at2759"/>
<accession>A0A7M5X4B7</accession>
<evidence type="ECO:0000259" key="2">
    <source>
        <dbReference type="PROSITE" id="PS50254"/>
    </source>
</evidence>
<dbReference type="GO" id="GO:0000978">
    <property type="term" value="F:RNA polymerase II cis-regulatory region sequence-specific DNA binding"/>
    <property type="evidence" value="ECO:0007669"/>
    <property type="project" value="TreeGrafter"/>
</dbReference>
<dbReference type="Pfam" id="PF16179">
    <property type="entry name" value="RHD_dimer"/>
    <property type="match status" value="1"/>
</dbReference>
<feature type="compositionally biased region" description="Basic and acidic residues" evidence="1">
    <location>
        <begin position="468"/>
        <end position="477"/>
    </location>
</feature>
<dbReference type="Proteomes" id="UP000594262">
    <property type="component" value="Unplaced"/>
</dbReference>
<feature type="domain" description="RHD" evidence="2">
    <location>
        <begin position="32"/>
        <end position="257"/>
    </location>
</feature>
<reference evidence="3" key="1">
    <citation type="submission" date="2021-01" db="UniProtKB">
        <authorList>
            <consortium name="EnsemblMetazoa"/>
        </authorList>
    </citation>
    <scope>IDENTIFICATION</scope>
</reference>
<dbReference type="SUPFAM" id="SSF49417">
    <property type="entry name" value="p53-like transcription factors"/>
    <property type="match status" value="1"/>
</dbReference>
<dbReference type="SUPFAM" id="SSF81296">
    <property type="entry name" value="E set domains"/>
    <property type="match status" value="1"/>
</dbReference>
<feature type="region of interest" description="Disordered" evidence="1">
    <location>
        <begin position="443"/>
        <end position="477"/>
    </location>
</feature>